<feature type="region of interest" description="Disordered" evidence="1">
    <location>
        <begin position="52"/>
        <end position="101"/>
    </location>
</feature>
<dbReference type="Proteomes" id="UP000712281">
    <property type="component" value="Unassembled WGS sequence"/>
</dbReference>
<dbReference type="EMBL" id="QGKY02000089">
    <property type="protein sequence ID" value="KAF2610763.1"/>
    <property type="molecule type" value="Genomic_DNA"/>
</dbReference>
<gene>
    <name evidence="2" type="ORF">F2Q68_00000400</name>
    <name evidence="3" type="ORF">F2Q70_00007328</name>
</gene>
<dbReference type="EMBL" id="QGKW02001660">
    <property type="protein sequence ID" value="KAF2582199.1"/>
    <property type="molecule type" value="Genomic_DNA"/>
</dbReference>
<name>A0A8S9M0F9_BRACR</name>
<comment type="caution">
    <text evidence="3">The sequence shown here is derived from an EMBL/GenBank/DDBJ whole genome shotgun (WGS) entry which is preliminary data.</text>
</comment>
<reference evidence="3" key="1">
    <citation type="submission" date="2019-12" db="EMBL/GenBank/DDBJ databases">
        <title>Genome sequencing and annotation of Brassica cretica.</title>
        <authorList>
            <person name="Studholme D.J."/>
            <person name="Sarris P.F."/>
        </authorList>
    </citation>
    <scope>NUCLEOTIDE SEQUENCE</scope>
    <source>
        <strain evidence="2">PFS-001/15</strain>
        <strain evidence="3">PFS-102/07</strain>
        <tissue evidence="3">Leaf</tissue>
    </source>
</reference>
<sequence length="142" mass="14918">MWHLMPCRNRNKDMGKEAAVPLTAPLGTEAAMAVMVANLFHRKKAVEVAVWTQNRGVGGGEDNGNEGDGGGGRGGEGDGNEGDGGGDVEGGGLEGGGEQMVGQVEHSLMQRGVRTPIWSDDVDATCMIMTIRVMIMRPILLI</sequence>
<feature type="compositionally biased region" description="Gly residues" evidence="1">
    <location>
        <begin position="56"/>
        <end position="74"/>
    </location>
</feature>
<evidence type="ECO:0000313" key="3">
    <source>
        <dbReference type="EMBL" id="KAF2610763.1"/>
    </source>
</evidence>
<evidence type="ECO:0000313" key="2">
    <source>
        <dbReference type="EMBL" id="KAF2582199.1"/>
    </source>
</evidence>
<feature type="compositionally biased region" description="Gly residues" evidence="1">
    <location>
        <begin position="87"/>
        <end position="99"/>
    </location>
</feature>
<dbReference type="AlphaFoldDB" id="A0A8S9M0F9"/>
<evidence type="ECO:0000256" key="1">
    <source>
        <dbReference type="SAM" id="MobiDB-lite"/>
    </source>
</evidence>
<accession>A0A8S9M0F9</accession>
<protein>
    <submittedName>
        <fullName evidence="3">Uncharacterized protein</fullName>
    </submittedName>
</protein>
<organism evidence="3">
    <name type="scientific">Brassica cretica</name>
    <name type="common">Mustard</name>
    <dbReference type="NCBI Taxonomy" id="69181"/>
    <lineage>
        <taxon>Eukaryota</taxon>
        <taxon>Viridiplantae</taxon>
        <taxon>Streptophyta</taxon>
        <taxon>Embryophyta</taxon>
        <taxon>Tracheophyta</taxon>
        <taxon>Spermatophyta</taxon>
        <taxon>Magnoliopsida</taxon>
        <taxon>eudicotyledons</taxon>
        <taxon>Gunneridae</taxon>
        <taxon>Pentapetalae</taxon>
        <taxon>rosids</taxon>
        <taxon>malvids</taxon>
        <taxon>Brassicales</taxon>
        <taxon>Brassicaceae</taxon>
        <taxon>Brassiceae</taxon>
        <taxon>Brassica</taxon>
    </lineage>
</organism>
<proteinExistence type="predicted"/>